<name>A0ABR3LFG4_9TELE</name>
<accession>A0ABR3LFG4</accession>
<comment type="caution">
    <text evidence="2">The sequence shown here is derived from an EMBL/GenBank/DDBJ whole genome shotgun (WGS) entry which is preliminary data.</text>
</comment>
<organism evidence="2 3">
    <name type="scientific">Cirrhinus molitorella</name>
    <name type="common">mud carp</name>
    <dbReference type="NCBI Taxonomy" id="172907"/>
    <lineage>
        <taxon>Eukaryota</taxon>
        <taxon>Metazoa</taxon>
        <taxon>Chordata</taxon>
        <taxon>Craniata</taxon>
        <taxon>Vertebrata</taxon>
        <taxon>Euteleostomi</taxon>
        <taxon>Actinopterygii</taxon>
        <taxon>Neopterygii</taxon>
        <taxon>Teleostei</taxon>
        <taxon>Ostariophysi</taxon>
        <taxon>Cypriniformes</taxon>
        <taxon>Cyprinidae</taxon>
        <taxon>Labeoninae</taxon>
        <taxon>Labeonini</taxon>
        <taxon>Cirrhinus</taxon>
    </lineage>
</organism>
<dbReference type="PANTHER" id="PTHR46791:SF9">
    <property type="entry name" value="INTEGRASE CATALYTIC DOMAIN-CONTAINING PROTEIN"/>
    <property type="match status" value="1"/>
</dbReference>
<dbReference type="InterPro" id="IPR012337">
    <property type="entry name" value="RNaseH-like_sf"/>
</dbReference>
<keyword evidence="3" id="KW-1185">Reference proteome</keyword>
<protein>
    <recommendedName>
        <fullName evidence="1">Integrase core domain-containing protein</fullName>
    </recommendedName>
</protein>
<dbReference type="InterPro" id="IPR036397">
    <property type="entry name" value="RNaseH_sf"/>
</dbReference>
<dbReference type="Proteomes" id="UP001558613">
    <property type="component" value="Unassembled WGS sequence"/>
</dbReference>
<dbReference type="SUPFAM" id="SSF53098">
    <property type="entry name" value="Ribonuclease H-like"/>
    <property type="match status" value="1"/>
</dbReference>
<gene>
    <name evidence="2" type="ORF">QQF64_018532</name>
</gene>
<reference evidence="2 3" key="1">
    <citation type="submission" date="2023-09" db="EMBL/GenBank/DDBJ databases">
        <authorList>
            <person name="Wang M."/>
        </authorList>
    </citation>
    <scope>NUCLEOTIDE SEQUENCE [LARGE SCALE GENOMIC DNA]</scope>
    <source>
        <strain evidence="2">GT-2023</strain>
        <tissue evidence="2">Liver</tissue>
    </source>
</reference>
<evidence type="ECO:0000313" key="3">
    <source>
        <dbReference type="Proteomes" id="UP001558613"/>
    </source>
</evidence>
<proteinExistence type="predicted"/>
<dbReference type="InterPro" id="IPR058913">
    <property type="entry name" value="Integrase_dom_put"/>
</dbReference>
<sequence>MLGCSSSFLYKRSKLLGVPIRSRMAAVDEAELENVVRRLQREFPNSGNEIMRALLIAEVWGFHAKGALWHIDGSMRLIRWGFVIHGAIDGHSRLITYLNCNTDNCSSTVLSQFIQATCLYGIPSRVRSDHGAGVQQGKYLPLGRSFHYHEGTLFVGNGENPVAALMKLQW</sequence>
<evidence type="ECO:0000259" key="1">
    <source>
        <dbReference type="Pfam" id="PF24764"/>
    </source>
</evidence>
<feature type="domain" description="Integrase core" evidence="1">
    <location>
        <begin position="66"/>
        <end position="133"/>
    </location>
</feature>
<dbReference type="Gene3D" id="3.30.420.10">
    <property type="entry name" value="Ribonuclease H-like superfamily/Ribonuclease H"/>
    <property type="match status" value="1"/>
</dbReference>
<dbReference type="PANTHER" id="PTHR46791">
    <property type="entry name" value="EXPRESSED PROTEIN"/>
    <property type="match status" value="1"/>
</dbReference>
<evidence type="ECO:0000313" key="2">
    <source>
        <dbReference type="EMBL" id="KAL1250736.1"/>
    </source>
</evidence>
<dbReference type="Pfam" id="PF24764">
    <property type="entry name" value="rva_4"/>
    <property type="match status" value="1"/>
</dbReference>
<dbReference type="EMBL" id="JAYMGO010000022">
    <property type="protein sequence ID" value="KAL1250736.1"/>
    <property type="molecule type" value="Genomic_DNA"/>
</dbReference>